<dbReference type="EMBL" id="FRAP01000008">
    <property type="protein sequence ID" value="SHK58636.1"/>
    <property type="molecule type" value="Genomic_DNA"/>
</dbReference>
<keyword evidence="4" id="KW-1185">Reference proteome</keyword>
<dbReference type="AlphaFoldDB" id="A0A1M6TNY9"/>
<dbReference type="SUPFAM" id="SSF48208">
    <property type="entry name" value="Six-hairpin glycosidases"/>
    <property type="match status" value="1"/>
</dbReference>
<protein>
    <submittedName>
        <fullName evidence="3">Amylo-alpha-1,6-glucosidase</fullName>
    </submittedName>
</protein>
<evidence type="ECO:0000313" key="4">
    <source>
        <dbReference type="Proteomes" id="UP000184363"/>
    </source>
</evidence>
<feature type="domain" description="Mannosylglycerate hydrolase MGH1-like glycoside hydrolase" evidence="2">
    <location>
        <begin position="253"/>
        <end position="556"/>
    </location>
</feature>
<dbReference type="InterPro" id="IPR012341">
    <property type="entry name" value="6hp_glycosidase-like_sf"/>
</dbReference>
<dbReference type="RefSeq" id="WP_073457257.1">
    <property type="nucleotide sequence ID" value="NZ_FRAP01000008.1"/>
</dbReference>
<evidence type="ECO:0000259" key="1">
    <source>
        <dbReference type="Pfam" id="PF14742"/>
    </source>
</evidence>
<organism evidence="3 4">
    <name type="scientific">Pseudonocardia thermophila</name>
    <dbReference type="NCBI Taxonomy" id="1848"/>
    <lineage>
        <taxon>Bacteria</taxon>
        <taxon>Bacillati</taxon>
        <taxon>Actinomycetota</taxon>
        <taxon>Actinomycetes</taxon>
        <taxon>Pseudonocardiales</taxon>
        <taxon>Pseudonocardiaceae</taxon>
        <taxon>Pseudonocardia</taxon>
    </lineage>
</organism>
<sequence length="604" mass="63208">MATPHLQDLAVAVAAPTVCLTGPDGQLRGTGAQGVICGDVRVLTRAVVTLDGAEPVPAGPEAGFVRGARRDPDVLVHRSRDVRPDGLAETLTVHNASAAEVAVVVGLAVGSDLAPVADVRAGRERDLVVPAVDDGALVWRAGAVEARLAAPGAQITVARDGAELAWPVTVAAGQRAAVRWTLAVTDPDAVVVGAPTRVRRGGRPRDRAVAALLDRSYADLDGLIATEPRSADLFATAGAPWYLTLFGRDALWAATMLLPVDPRIASGTLRVLARLQGTRHDPGSGEQPGKILHERRRGTAEHGSGLVLPPVYYGTIDATPLWITLLRDAWRHGMPDADVAALRPNLDAALGWLRDHADRDGDGFAEYLDESGHGLVNQGWKDSAASVQFPDGRIAEGPVALCEVQGYAHEAALAGAELLDALGGDGTAWREWAAALARRFREAFWVTDERGRFPALALDGAKRPVDTATSNIGHLLGTGLLDDAETAAVADRLVQPDLASGYGLRTMSAAARGYAPLSYHCGSVWPHDTAIAIRGLLRTGHRDHAALLAGQLLDAAAALGWRLPELFGGFGSDEVTAPVPYPTSCRPQAWSAAAAVVVAEALAG</sequence>
<dbReference type="OrthoDB" id="9759959at2"/>
<reference evidence="3 4" key="1">
    <citation type="submission" date="2016-11" db="EMBL/GenBank/DDBJ databases">
        <authorList>
            <person name="Jaros S."/>
            <person name="Januszkiewicz K."/>
            <person name="Wedrychowicz H."/>
        </authorList>
    </citation>
    <scope>NUCLEOTIDE SEQUENCE [LARGE SCALE GENOMIC DNA]</scope>
    <source>
        <strain evidence="3 4">DSM 43832</strain>
    </source>
</reference>
<accession>A0A1M6TNY9</accession>
<name>A0A1M6TNY9_PSETH</name>
<dbReference type="GO" id="GO:0005975">
    <property type="term" value="P:carbohydrate metabolic process"/>
    <property type="evidence" value="ECO:0007669"/>
    <property type="project" value="InterPro"/>
</dbReference>
<dbReference type="Pfam" id="PF14742">
    <property type="entry name" value="GDE_N_bis"/>
    <property type="match status" value="1"/>
</dbReference>
<evidence type="ECO:0000259" key="2">
    <source>
        <dbReference type="Pfam" id="PF22422"/>
    </source>
</evidence>
<dbReference type="InterPro" id="IPR054491">
    <property type="entry name" value="MGH1-like_GH"/>
</dbReference>
<evidence type="ECO:0000313" key="3">
    <source>
        <dbReference type="EMBL" id="SHK58636.1"/>
    </source>
</evidence>
<dbReference type="InterPro" id="IPR032856">
    <property type="entry name" value="GDE_N_bis"/>
</dbReference>
<proteinExistence type="predicted"/>
<feature type="domain" description="Putative glycogen debranching enzyme N-terminal" evidence="1">
    <location>
        <begin position="15"/>
        <end position="180"/>
    </location>
</feature>
<dbReference type="STRING" id="1848.SAMN05443637_108156"/>
<dbReference type="Gene3D" id="1.50.10.10">
    <property type="match status" value="1"/>
</dbReference>
<dbReference type="InterPro" id="IPR008928">
    <property type="entry name" value="6-hairpin_glycosidase_sf"/>
</dbReference>
<dbReference type="Pfam" id="PF22422">
    <property type="entry name" value="MGH1-like_GH"/>
    <property type="match status" value="1"/>
</dbReference>
<gene>
    <name evidence="3" type="ORF">SAMN05443637_108156</name>
</gene>
<dbReference type="Proteomes" id="UP000184363">
    <property type="component" value="Unassembled WGS sequence"/>
</dbReference>